<proteinExistence type="predicted"/>
<dbReference type="GO" id="GO:0004029">
    <property type="term" value="F:aldehyde dehydrogenase (NAD+) activity"/>
    <property type="evidence" value="ECO:0007669"/>
    <property type="project" value="TreeGrafter"/>
</dbReference>
<gene>
    <name evidence="2" type="ORF">FUAX_09450</name>
</gene>
<organism evidence="2 3">
    <name type="scientific">Fulvitalea axinellae</name>
    <dbReference type="NCBI Taxonomy" id="1182444"/>
    <lineage>
        <taxon>Bacteria</taxon>
        <taxon>Pseudomonadati</taxon>
        <taxon>Bacteroidota</taxon>
        <taxon>Cytophagia</taxon>
        <taxon>Cytophagales</taxon>
        <taxon>Persicobacteraceae</taxon>
        <taxon>Fulvitalea</taxon>
    </lineage>
</organism>
<dbReference type="KEGG" id="fax:FUAX_09450"/>
<keyword evidence="3" id="KW-1185">Reference proteome</keyword>
<dbReference type="InterPro" id="IPR036291">
    <property type="entry name" value="NAD(P)-bd_dom_sf"/>
</dbReference>
<dbReference type="SUPFAM" id="SSF51735">
    <property type="entry name" value="NAD(P)-binding Rossmann-fold domains"/>
    <property type="match status" value="1"/>
</dbReference>
<dbReference type="InterPro" id="IPR001509">
    <property type="entry name" value="Epimerase_deHydtase"/>
</dbReference>
<dbReference type="Gene3D" id="3.40.50.720">
    <property type="entry name" value="NAD(P)-binding Rossmann-like Domain"/>
    <property type="match status" value="1"/>
</dbReference>
<dbReference type="GO" id="GO:0005737">
    <property type="term" value="C:cytoplasm"/>
    <property type="evidence" value="ECO:0007669"/>
    <property type="project" value="TreeGrafter"/>
</dbReference>
<evidence type="ECO:0000313" key="2">
    <source>
        <dbReference type="EMBL" id="BDD08513.1"/>
    </source>
</evidence>
<dbReference type="EMBL" id="AP025314">
    <property type="protein sequence ID" value="BDD08513.1"/>
    <property type="molecule type" value="Genomic_DNA"/>
</dbReference>
<name>A0AAU9CXY2_9BACT</name>
<dbReference type="PANTHER" id="PTHR48079:SF6">
    <property type="entry name" value="NAD(P)-BINDING DOMAIN-CONTAINING PROTEIN-RELATED"/>
    <property type="match status" value="1"/>
</dbReference>
<accession>A0AAU9CXY2</accession>
<dbReference type="Pfam" id="PF01370">
    <property type="entry name" value="Epimerase"/>
    <property type="match status" value="1"/>
</dbReference>
<evidence type="ECO:0000259" key="1">
    <source>
        <dbReference type="Pfam" id="PF01370"/>
    </source>
</evidence>
<dbReference type="Proteomes" id="UP001348817">
    <property type="component" value="Chromosome"/>
</dbReference>
<dbReference type="PANTHER" id="PTHR48079">
    <property type="entry name" value="PROTEIN YEEZ"/>
    <property type="match status" value="1"/>
</dbReference>
<dbReference type="InterPro" id="IPR051783">
    <property type="entry name" value="NAD(P)-dependent_oxidoreduct"/>
</dbReference>
<reference evidence="2 3" key="1">
    <citation type="submission" date="2021-12" db="EMBL/GenBank/DDBJ databases">
        <title>Genome sequencing of bacteria with rrn-lacking chromosome and rrn-plasmid.</title>
        <authorList>
            <person name="Anda M."/>
            <person name="Iwasaki W."/>
        </authorList>
    </citation>
    <scope>NUCLEOTIDE SEQUENCE [LARGE SCALE GENOMIC DNA]</scope>
    <source>
        <strain evidence="2 3">DSM 100852</strain>
    </source>
</reference>
<evidence type="ECO:0000313" key="3">
    <source>
        <dbReference type="Proteomes" id="UP001348817"/>
    </source>
</evidence>
<protein>
    <submittedName>
        <fullName evidence="2">Oxidoreductase</fullName>
    </submittedName>
</protein>
<sequence>MPEQSKKRVLVTGANGLLGANIVEQLTKSEDYTPVAMVRKGCDMRSLDGLEYELFEGNITDIADLEQAISGCNFVIHSAAMTAIKGTDFEAFERVNITPTKNIARICAKHGVRRMVFVSTANCFTNGSLAKPGNELGGFMPWLKKSGYAYSKLLAQEHIQEQAWANELNAIVVAPTFMLGSRDAGPSSGTMLLYGLKKRVVFYPPGGKSFVDVRAVAKATVTGLTKGESGELFLLSGENMTYRDFFRTISKVSGKRKLLVPVPGAVFGFVSAVSELVGRMSGKKALFDKTNKRLLCLDNYFSNNKAVASLDMEQTDVESSVEEGMRWFGQNGYL</sequence>
<feature type="domain" description="NAD-dependent epimerase/dehydratase" evidence="1">
    <location>
        <begin position="9"/>
        <end position="230"/>
    </location>
</feature>
<dbReference type="RefSeq" id="WP_338393769.1">
    <property type="nucleotide sequence ID" value="NZ_AP025314.1"/>
</dbReference>
<dbReference type="AlphaFoldDB" id="A0AAU9CXY2"/>